<dbReference type="InterPro" id="IPR036291">
    <property type="entry name" value="NAD(P)-bd_dom_sf"/>
</dbReference>
<dbReference type="CDD" id="cd05233">
    <property type="entry name" value="SDR_c"/>
    <property type="match status" value="1"/>
</dbReference>
<comment type="similarity">
    <text evidence="1">Belongs to the short-chain dehydrogenases/reductases (SDR) family.</text>
</comment>
<keyword evidence="3" id="KW-1185">Reference proteome</keyword>
<dbReference type="GO" id="GO:0030497">
    <property type="term" value="P:fatty acid elongation"/>
    <property type="evidence" value="ECO:0007669"/>
    <property type="project" value="TreeGrafter"/>
</dbReference>
<organism evidence="2 3">
    <name type="scientific">Candidatus Nitrosocosmicus franklandianus</name>
    <dbReference type="NCBI Taxonomy" id="1798806"/>
    <lineage>
        <taxon>Archaea</taxon>
        <taxon>Nitrososphaerota</taxon>
        <taxon>Nitrososphaeria</taxon>
        <taxon>Nitrososphaerales</taxon>
        <taxon>Nitrososphaeraceae</taxon>
        <taxon>Candidatus Nitrosocosmicus</taxon>
    </lineage>
</organism>
<proteinExistence type="inferred from homology"/>
<dbReference type="PRINTS" id="PR00081">
    <property type="entry name" value="GDHRDH"/>
</dbReference>
<name>A0A484I7B7_9ARCH</name>
<dbReference type="GeneID" id="39419915"/>
<dbReference type="OrthoDB" id="24596at2157"/>
<evidence type="ECO:0000256" key="1">
    <source>
        <dbReference type="ARBA" id="ARBA00006484"/>
    </source>
</evidence>
<dbReference type="GO" id="GO:0004316">
    <property type="term" value="F:3-oxoacyl-[acyl-carrier-protein] reductase (NADPH) activity"/>
    <property type="evidence" value="ECO:0007669"/>
    <property type="project" value="UniProtKB-EC"/>
</dbReference>
<evidence type="ECO:0000313" key="3">
    <source>
        <dbReference type="Proteomes" id="UP000294299"/>
    </source>
</evidence>
<dbReference type="RefSeq" id="WP_172602032.1">
    <property type="nucleotide sequence ID" value="NZ_LR216287.1"/>
</dbReference>
<evidence type="ECO:0000313" key="2">
    <source>
        <dbReference type="EMBL" id="VFJ12689.1"/>
    </source>
</evidence>
<sequence length="249" mass="27989">MYHNFKDQIILVTGGTGALGMEVSELFVKSSPRAVVITYINDSDRLNTEERLDALFSDHENENNKTEIEFARTDILKENEVQNLVDKIIDKYGRIHVLANIVGGYFGGETVDETTEQEWEKMMNINLKSAFLITKYILKPMKMYRFGKILHVSSASGESAIGMDSAYSSSKAGLIRLVQSVKEEVKDFEININCILPTIIDTSSNRRAMPTADFQKWLKPQDLARLIVFLCSEDSKVINGTAIKTSGYA</sequence>
<dbReference type="SUPFAM" id="SSF51735">
    <property type="entry name" value="NAD(P)-binding Rossmann-fold domains"/>
    <property type="match status" value="1"/>
</dbReference>
<dbReference type="KEGG" id="nfn:NFRAN_0368"/>
<dbReference type="EC" id="1.1.1.100" evidence="2"/>
<dbReference type="Proteomes" id="UP000294299">
    <property type="component" value="Chromosome NFRAN"/>
</dbReference>
<gene>
    <name evidence="2" type="primary">fabG</name>
    <name evidence="2" type="ORF">NFRAN_0368</name>
</gene>
<dbReference type="EMBL" id="LR216287">
    <property type="protein sequence ID" value="VFJ12689.1"/>
    <property type="molecule type" value="Genomic_DNA"/>
</dbReference>
<dbReference type="PANTHER" id="PTHR42760">
    <property type="entry name" value="SHORT-CHAIN DEHYDROGENASES/REDUCTASES FAMILY MEMBER"/>
    <property type="match status" value="1"/>
</dbReference>
<reference evidence="2 3" key="1">
    <citation type="submission" date="2019-02" db="EMBL/GenBank/DDBJ databases">
        <authorList>
            <person name="Lehtovirta-Morley E L."/>
        </authorList>
    </citation>
    <scope>NUCLEOTIDE SEQUENCE [LARGE SCALE GENOMIC DNA]</scope>
    <source>
        <strain evidence="2">NFRAN1</strain>
    </source>
</reference>
<accession>A0A484I7B7</accession>
<dbReference type="InterPro" id="IPR002347">
    <property type="entry name" value="SDR_fam"/>
</dbReference>
<dbReference type="PANTHER" id="PTHR42760:SF40">
    <property type="entry name" value="3-OXOACYL-[ACYL-CARRIER-PROTEIN] REDUCTASE, CHLOROPLASTIC"/>
    <property type="match status" value="1"/>
</dbReference>
<dbReference type="Gene3D" id="3.40.50.720">
    <property type="entry name" value="NAD(P)-binding Rossmann-like Domain"/>
    <property type="match status" value="1"/>
</dbReference>
<dbReference type="AlphaFoldDB" id="A0A484I7B7"/>
<protein>
    <submittedName>
        <fullName evidence="2">3-oxoacyl-(Acyl-carrier-protein) reductase FabG1</fullName>
        <ecNumber evidence="2">1.1.1.100</ecNumber>
    </submittedName>
</protein>
<dbReference type="Pfam" id="PF00106">
    <property type="entry name" value="adh_short"/>
    <property type="match status" value="1"/>
</dbReference>
<keyword evidence="2" id="KW-0560">Oxidoreductase</keyword>